<dbReference type="PATRIC" id="fig|45076.6.peg.2716"/>
<dbReference type="EMBL" id="LNZC01000031">
    <property type="protein sequence ID" value="KTD75904.1"/>
    <property type="molecule type" value="Genomic_DNA"/>
</dbReference>
<reference evidence="2 3" key="1">
    <citation type="submission" date="2015-11" db="EMBL/GenBank/DDBJ databases">
        <title>Genomic analysis of 38 Legionella species identifies large and diverse effector repertoires.</title>
        <authorList>
            <person name="Burstein D."/>
            <person name="Amaro F."/>
            <person name="Zusman T."/>
            <person name="Lifshitz Z."/>
            <person name="Cohen O."/>
            <person name="Gilbert J.A."/>
            <person name="Pupko T."/>
            <person name="Shuman H.A."/>
            <person name="Segal G."/>
        </authorList>
    </citation>
    <scope>NUCLEOTIDE SEQUENCE [LARGE SCALE GENOMIC DNA]</scope>
    <source>
        <strain evidence="2 3">ATCC 49508</strain>
    </source>
</reference>
<dbReference type="InterPro" id="IPR004291">
    <property type="entry name" value="Transposase_IS66_central"/>
</dbReference>
<dbReference type="PANTHER" id="PTHR33678:SF1">
    <property type="entry name" value="BLL1576 PROTEIN"/>
    <property type="match status" value="1"/>
</dbReference>
<evidence type="ECO:0000313" key="2">
    <source>
        <dbReference type="EMBL" id="KTD75904.1"/>
    </source>
</evidence>
<protein>
    <submittedName>
        <fullName evidence="2">Transposase IS66 family protein</fullName>
    </submittedName>
</protein>
<dbReference type="AlphaFoldDB" id="A0A0W1A3Y7"/>
<name>A0A0W1A3Y7_9GAMM</name>
<dbReference type="InterPro" id="IPR052344">
    <property type="entry name" value="Transposase-related"/>
</dbReference>
<evidence type="ECO:0000313" key="3">
    <source>
        <dbReference type="Proteomes" id="UP000054662"/>
    </source>
</evidence>
<accession>A0A0W1A3Y7</accession>
<proteinExistence type="predicted"/>
<dbReference type="PANTHER" id="PTHR33678">
    <property type="entry name" value="BLL1576 PROTEIN"/>
    <property type="match status" value="1"/>
</dbReference>
<dbReference type="STRING" id="45076.Lwor_2470"/>
<gene>
    <name evidence="2" type="ORF">Lwor_2470</name>
</gene>
<evidence type="ECO:0000259" key="1">
    <source>
        <dbReference type="Pfam" id="PF03050"/>
    </source>
</evidence>
<feature type="domain" description="Transposase IS66 central" evidence="1">
    <location>
        <begin position="5"/>
        <end position="185"/>
    </location>
</feature>
<sequence length="222" mass="25567">MASTKTATYYHVSPKRKSLLDGLSGTVIHDHWKSYYNLEGVEYSLCNQHQLPELKAIIEHDKEPWAQAMTRLLRVALRCRHFHEHHVIPVARIKWLTNIYNNIIRDGLVYHEALPPLPCKGKQDRQPQRTGHNLLLRLFHYKQDVLRVFHDPSVPFTNNDTERDLRMMKCKQKISGGFRTDQGAEQFARICGFISAIRKQGLSIISSIQTIFSGSIPVLSGI</sequence>
<dbReference type="Pfam" id="PF03050">
    <property type="entry name" value="DDE_Tnp_IS66"/>
    <property type="match status" value="1"/>
</dbReference>
<dbReference type="Proteomes" id="UP000054662">
    <property type="component" value="Unassembled WGS sequence"/>
</dbReference>
<keyword evidence="3" id="KW-1185">Reference proteome</keyword>
<organism evidence="2 3">
    <name type="scientific">Legionella worsleiensis</name>
    <dbReference type="NCBI Taxonomy" id="45076"/>
    <lineage>
        <taxon>Bacteria</taxon>
        <taxon>Pseudomonadati</taxon>
        <taxon>Pseudomonadota</taxon>
        <taxon>Gammaproteobacteria</taxon>
        <taxon>Legionellales</taxon>
        <taxon>Legionellaceae</taxon>
        <taxon>Legionella</taxon>
    </lineage>
</organism>
<comment type="caution">
    <text evidence="2">The sequence shown here is derived from an EMBL/GenBank/DDBJ whole genome shotgun (WGS) entry which is preliminary data.</text>
</comment>